<keyword evidence="6 7" id="KW-0472">Membrane</keyword>
<sequence length="346" mass="37101">MAKPGGKGNLAPIVVKRIEEGEHGHHGGAWKIAYADFVTAMMAFFLLMWLVNATTEAQRRGIADYFAQPNDLARGPSGSGQPFGGRSLYSDGPLISDAPLVPMMRTAQPGLDSEEEEEGPEIRLPRPSARQQTPPAQAVPEGDAMADAARRAGELEAALRGSDNAARRGSVDNEALRRAAEAARQELLTRAAEEIRQAVRNDPALASLGRQLIVEEVAEGLRIQLVDAEGQPVFETGRAAPNERGRALLLRVAQVLARLPHPIEVTGHTDAAPFRGGGERSNWDLSAERANATRRLLVDAGVTDRRMRSVSGRAERELLVPANPLDAANRRVAVLMLLPAQGGTAP</sequence>
<feature type="domain" description="OmpA-like" evidence="10">
    <location>
        <begin position="221"/>
        <end position="340"/>
    </location>
</feature>
<feature type="region of interest" description="Disordered" evidence="8">
    <location>
        <begin position="109"/>
        <end position="145"/>
    </location>
</feature>
<dbReference type="AlphaFoldDB" id="A0A6M1LUC7"/>
<dbReference type="PANTHER" id="PTHR30329:SF21">
    <property type="entry name" value="LIPOPROTEIN YIAD-RELATED"/>
    <property type="match status" value="1"/>
</dbReference>
<dbReference type="RefSeq" id="WP_164697721.1">
    <property type="nucleotide sequence ID" value="NZ_JAAIKB010000019.1"/>
</dbReference>
<evidence type="ECO:0000256" key="6">
    <source>
        <dbReference type="ARBA" id="ARBA00023136"/>
    </source>
</evidence>
<keyword evidence="3" id="KW-1003">Cell membrane</keyword>
<protein>
    <submittedName>
        <fullName evidence="11">OmpA family protein</fullName>
    </submittedName>
</protein>
<dbReference type="InterPro" id="IPR036737">
    <property type="entry name" value="OmpA-like_sf"/>
</dbReference>
<evidence type="ECO:0000256" key="7">
    <source>
        <dbReference type="PROSITE-ProRule" id="PRU00473"/>
    </source>
</evidence>
<dbReference type="InterPro" id="IPR006665">
    <property type="entry name" value="OmpA-like"/>
</dbReference>
<dbReference type="EMBL" id="JAAIKB010000019">
    <property type="protein sequence ID" value="NGM23807.1"/>
    <property type="molecule type" value="Genomic_DNA"/>
</dbReference>
<proteinExistence type="inferred from homology"/>
<accession>A0A6M1LUC7</accession>
<comment type="caution">
    <text evidence="11">The sequence shown here is derived from an EMBL/GenBank/DDBJ whole genome shotgun (WGS) entry which is preliminary data.</text>
</comment>
<dbReference type="Gene3D" id="3.30.1330.60">
    <property type="entry name" value="OmpA-like domain"/>
    <property type="match status" value="1"/>
</dbReference>
<dbReference type="InterPro" id="IPR050330">
    <property type="entry name" value="Bact_OuterMem_StrucFunc"/>
</dbReference>
<evidence type="ECO:0000256" key="1">
    <source>
        <dbReference type="ARBA" id="ARBA00004162"/>
    </source>
</evidence>
<dbReference type="InterPro" id="IPR025713">
    <property type="entry name" value="MotB-like_N_dom"/>
</dbReference>
<evidence type="ECO:0000259" key="10">
    <source>
        <dbReference type="PROSITE" id="PS51123"/>
    </source>
</evidence>
<evidence type="ECO:0000256" key="9">
    <source>
        <dbReference type="SAM" id="Phobius"/>
    </source>
</evidence>
<keyword evidence="5 9" id="KW-1133">Transmembrane helix</keyword>
<evidence type="ECO:0000256" key="3">
    <source>
        <dbReference type="ARBA" id="ARBA00022475"/>
    </source>
</evidence>
<comment type="similarity">
    <text evidence="2">Belongs to the MotB family.</text>
</comment>
<dbReference type="SUPFAM" id="SSF103088">
    <property type="entry name" value="OmpA-like"/>
    <property type="match status" value="1"/>
</dbReference>
<evidence type="ECO:0000256" key="8">
    <source>
        <dbReference type="SAM" id="MobiDB-lite"/>
    </source>
</evidence>
<dbReference type="PROSITE" id="PS51123">
    <property type="entry name" value="OMPA_2"/>
    <property type="match status" value="1"/>
</dbReference>
<dbReference type="GO" id="GO:0005886">
    <property type="term" value="C:plasma membrane"/>
    <property type="evidence" value="ECO:0007669"/>
    <property type="project" value="UniProtKB-SubCell"/>
</dbReference>
<evidence type="ECO:0000256" key="4">
    <source>
        <dbReference type="ARBA" id="ARBA00022692"/>
    </source>
</evidence>
<comment type="subcellular location">
    <subcellularLocation>
        <location evidence="1">Cell membrane</location>
        <topology evidence="1">Single-pass membrane protein</topology>
    </subcellularLocation>
</comment>
<evidence type="ECO:0000256" key="2">
    <source>
        <dbReference type="ARBA" id="ARBA00008914"/>
    </source>
</evidence>
<organism evidence="11 12">
    <name type="scientific">Falsiroseomonas algicola</name>
    <dbReference type="NCBI Taxonomy" id="2716930"/>
    <lineage>
        <taxon>Bacteria</taxon>
        <taxon>Pseudomonadati</taxon>
        <taxon>Pseudomonadota</taxon>
        <taxon>Alphaproteobacteria</taxon>
        <taxon>Acetobacterales</taxon>
        <taxon>Roseomonadaceae</taxon>
        <taxon>Falsiroseomonas</taxon>
    </lineage>
</organism>
<evidence type="ECO:0000256" key="5">
    <source>
        <dbReference type="ARBA" id="ARBA00022989"/>
    </source>
</evidence>
<feature type="transmembrane region" description="Helical" evidence="9">
    <location>
        <begin position="32"/>
        <end position="51"/>
    </location>
</feature>
<dbReference type="CDD" id="cd07185">
    <property type="entry name" value="OmpA_C-like"/>
    <property type="match status" value="1"/>
</dbReference>
<reference evidence="11 12" key="1">
    <citation type="submission" date="2020-02" db="EMBL/GenBank/DDBJ databases">
        <authorList>
            <person name="Kim H.M."/>
            <person name="Jeon C.O."/>
        </authorList>
    </citation>
    <scope>NUCLEOTIDE SEQUENCE [LARGE SCALE GENOMIC DNA]</scope>
    <source>
        <strain evidence="11 12">PeD5</strain>
    </source>
</reference>
<evidence type="ECO:0000313" key="11">
    <source>
        <dbReference type="EMBL" id="NGM23807.1"/>
    </source>
</evidence>
<evidence type="ECO:0000313" key="12">
    <source>
        <dbReference type="Proteomes" id="UP000475385"/>
    </source>
</evidence>
<gene>
    <name evidence="11" type="ORF">G3576_27615</name>
</gene>
<name>A0A6M1LUC7_9PROT</name>
<dbReference type="PANTHER" id="PTHR30329">
    <property type="entry name" value="STATOR ELEMENT OF FLAGELLAR MOTOR COMPLEX"/>
    <property type="match status" value="1"/>
</dbReference>
<dbReference type="Proteomes" id="UP000475385">
    <property type="component" value="Unassembled WGS sequence"/>
</dbReference>
<reference evidence="11 12" key="2">
    <citation type="submission" date="2020-03" db="EMBL/GenBank/DDBJ databases">
        <title>Roseomonas stagni sp. nov., isolated from pond water in Japan.</title>
        <authorList>
            <person name="Furuhata K."/>
            <person name="Miyamoto H."/>
            <person name="Goto K."/>
        </authorList>
    </citation>
    <scope>NUCLEOTIDE SEQUENCE [LARGE SCALE GENOMIC DNA]</scope>
    <source>
        <strain evidence="11 12">PeD5</strain>
    </source>
</reference>
<keyword evidence="12" id="KW-1185">Reference proteome</keyword>
<feature type="region of interest" description="Disordered" evidence="8">
    <location>
        <begin position="68"/>
        <end position="89"/>
    </location>
</feature>
<keyword evidence="4 9" id="KW-0812">Transmembrane</keyword>
<dbReference type="Pfam" id="PF00691">
    <property type="entry name" value="OmpA"/>
    <property type="match status" value="1"/>
</dbReference>
<dbReference type="Pfam" id="PF13677">
    <property type="entry name" value="MotB_plug"/>
    <property type="match status" value="1"/>
</dbReference>